<dbReference type="eggNOG" id="COG3039">
    <property type="taxonomic scope" value="Bacteria"/>
</dbReference>
<dbReference type="EMBL" id="FP565176">
    <property type="protein sequence ID" value="CBA16055.1"/>
    <property type="molecule type" value="Genomic_DNA"/>
</dbReference>
<organism evidence="2 3">
    <name type="scientific">Xanthomonas albilineans (strain GPE PC73 / CFBP 7063)</name>
    <dbReference type="NCBI Taxonomy" id="380358"/>
    <lineage>
        <taxon>Bacteria</taxon>
        <taxon>Pseudomonadati</taxon>
        <taxon>Pseudomonadota</taxon>
        <taxon>Gammaproteobacteria</taxon>
        <taxon>Lysobacterales</taxon>
        <taxon>Lysobacteraceae</taxon>
        <taxon>Xanthomonas</taxon>
    </lineage>
</organism>
<accession>D2UAL0</accession>
<evidence type="ECO:0000259" key="1">
    <source>
        <dbReference type="Pfam" id="PF05598"/>
    </source>
</evidence>
<evidence type="ECO:0000313" key="3">
    <source>
        <dbReference type="Proteomes" id="UP000001890"/>
    </source>
</evidence>
<proteinExistence type="predicted"/>
<dbReference type="InterPro" id="IPR008490">
    <property type="entry name" value="Transposase_InsH_N"/>
</dbReference>
<sequence>MLNFFAGEERDAKRQELNDPLELLSRHIDFAWIARAVDAKLSLGPEAKGRRPAWPTEVMVRVLLLQRLCNLSDESLEYQLLDRRSFVRFVGLDDSGKVPDVKTIWVWCERLKDKDVMGDISAAISGQLARAGYIARGGKIIDASIVNVPIQHNTCDENAQIKREEIPRQWNEAKRTQKDVDSCWTSKHGSAYYGYKLHANVDRRWGRIAKDWVFDEYAFARLAQQGGKSLRTLGLARAKVVIGLKLASHNLMRLARLQEAGLVPV</sequence>
<dbReference type="RefSeq" id="WP_012916058.1">
    <property type="nucleotide sequence ID" value="NC_013722.1"/>
</dbReference>
<protein>
    <submittedName>
        <fullName evidence="2">Putative isxal5 transposase protein</fullName>
    </submittedName>
</protein>
<dbReference type="AlphaFoldDB" id="D2UAL0"/>
<gene>
    <name evidence="2" type="ordered locus">XALc_1552</name>
</gene>
<dbReference type="Proteomes" id="UP000001890">
    <property type="component" value="Chromosome"/>
</dbReference>
<dbReference type="KEGG" id="xal:XALC_1552"/>
<dbReference type="PATRIC" id="fig|29447.3.peg.1521"/>
<dbReference type="PANTHER" id="PTHR35604">
    <property type="entry name" value="TRANSPOSASE INSH FOR INSERTION SEQUENCE ELEMENT IS5A-RELATED"/>
    <property type="match status" value="1"/>
</dbReference>
<name>D2UAL0_XANAP</name>
<reference evidence="2 3" key="1">
    <citation type="journal article" date="2009" name="BMC Genomics">
        <title>The complete genome sequence of Xanthomonas albilineans provides new insights into the reductive genome evolution of the xylem-limited Xanthomonadaceae.</title>
        <authorList>
            <person name="Pieretti I."/>
            <person name="Royer M."/>
            <person name="Barbe V."/>
            <person name="Carrere S."/>
            <person name="Koebnik R."/>
            <person name="Cociancich S."/>
            <person name="Couloux A."/>
            <person name="Darrasse A."/>
            <person name="Gouzy J."/>
            <person name="Jacques M.A."/>
            <person name="Lauber E."/>
            <person name="Manceau C."/>
            <person name="Mangenot S."/>
            <person name="Poussier S."/>
            <person name="Segurens B."/>
            <person name="Szurek B."/>
            <person name="Verdier V."/>
            <person name="Arlat M."/>
            <person name="Rott P."/>
        </authorList>
    </citation>
    <scope>NUCLEOTIDE SEQUENCE [LARGE SCALE GENOMIC DNA]</scope>
    <source>
        <strain evidence="3">GPE PC73 / CFBP 7063</strain>
    </source>
</reference>
<dbReference type="OrthoDB" id="9774608at2"/>
<feature type="domain" description="Transposase InsH N-terminal" evidence="1">
    <location>
        <begin position="13"/>
        <end position="110"/>
    </location>
</feature>
<dbReference type="Pfam" id="PF05598">
    <property type="entry name" value="DUF772"/>
    <property type="match status" value="1"/>
</dbReference>
<evidence type="ECO:0000313" key="2">
    <source>
        <dbReference type="EMBL" id="CBA16055.1"/>
    </source>
</evidence>
<keyword evidence="3" id="KW-1185">Reference proteome</keyword>
<dbReference type="PANTHER" id="PTHR35604:SF2">
    <property type="entry name" value="TRANSPOSASE INSH FOR INSERTION SEQUENCE ELEMENT IS5A-RELATED"/>
    <property type="match status" value="1"/>
</dbReference>
<dbReference type="STRING" id="380358.XALC_1552"/>
<dbReference type="GeneID" id="57876855"/>